<feature type="transmembrane region" description="Helical" evidence="2">
    <location>
        <begin position="80"/>
        <end position="103"/>
    </location>
</feature>
<organism evidence="3 4">
    <name type="scientific">Engystomops pustulosus</name>
    <name type="common">Tungara frog</name>
    <name type="synonym">Physalaemus pustulosus</name>
    <dbReference type="NCBI Taxonomy" id="76066"/>
    <lineage>
        <taxon>Eukaryota</taxon>
        <taxon>Metazoa</taxon>
        <taxon>Chordata</taxon>
        <taxon>Craniata</taxon>
        <taxon>Vertebrata</taxon>
        <taxon>Euteleostomi</taxon>
        <taxon>Amphibia</taxon>
        <taxon>Batrachia</taxon>
        <taxon>Anura</taxon>
        <taxon>Neobatrachia</taxon>
        <taxon>Hyloidea</taxon>
        <taxon>Leptodactylidae</taxon>
        <taxon>Leiuperinae</taxon>
        <taxon>Engystomops</taxon>
    </lineage>
</organism>
<keyword evidence="2" id="KW-0472">Membrane</keyword>
<proteinExistence type="predicted"/>
<feature type="region of interest" description="Disordered" evidence="1">
    <location>
        <begin position="32"/>
        <end position="68"/>
    </location>
</feature>
<evidence type="ECO:0000256" key="1">
    <source>
        <dbReference type="SAM" id="MobiDB-lite"/>
    </source>
</evidence>
<dbReference type="EMBL" id="WNYA01008967">
    <property type="protein sequence ID" value="KAG8540907.1"/>
    <property type="molecule type" value="Genomic_DNA"/>
</dbReference>
<gene>
    <name evidence="3" type="ORF">GDO81_030081</name>
</gene>
<evidence type="ECO:0000256" key="2">
    <source>
        <dbReference type="SAM" id="Phobius"/>
    </source>
</evidence>
<keyword evidence="2" id="KW-1133">Transmembrane helix</keyword>
<evidence type="ECO:0000313" key="3">
    <source>
        <dbReference type="EMBL" id="KAG8540907.1"/>
    </source>
</evidence>
<reference evidence="3" key="1">
    <citation type="thesis" date="2020" institute="ProQuest LLC" country="789 East Eisenhower Parkway, Ann Arbor, MI, USA">
        <title>Comparative Genomics and Chromosome Evolution.</title>
        <authorList>
            <person name="Mudd A.B."/>
        </authorList>
    </citation>
    <scope>NUCLEOTIDE SEQUENCE</scope>
    <source>
        <strain evidence="3">237g6f4</strain>
        <tissue evidence="3">Blood</tissue>
    </source>
</reference>
<keyword evidence="4" id="KW-1185">Reference proteome</keyword>
<accession>A0AAV6YUY8</accession>
<protein>
    <submittedName>
        <fullName evidence="3">Uncharacterized protein</fullName>
    </submittedName>
</protein>
<name>A0AAV6YUY8_ENGPU</name>
<keyword evidence="2" id="KW-0812">Transmembrane</keyword>
<dbReference type="AlphaFoldDB" id="A0AAV6YUY8"/>
<dbReference type="Proteomes" id="UP000824782">
    <property type="component" value="Unassembled WGS sequence"/>
</dbReference>
<comment type="caution">
    <text evidence="3">The sequence shown here is derived from an EMBL/GenBank/DDBJ whole genome shotgun (WGS) entry which is preliminary data.</text>
</comment>
<evidence type="ECO:0000313" key="4">
    <source>
        <dbReference type="Proteomes" id="UP000824782"/>
    </source>
</evidence>
<sequence length="111" mass="12272">MTDGAPSWRDITPYMTDGAPTWWDTTPYMTDGAPSRRDITPYMTDGAPSRRDIKPYMTDGAPHGGTLHPAGPLNSEVFRFWSILISSLLVSSSAVSWGFVTVYPDKHKPLP</sequence>